<evidence type="ECO:0000313" key="3">
    <source>
        <dbReference type="Proteomes" id="UP000307562"/>
    </source>
</evidence>
<evidence type="ECO:0000313" key="2">
    <source>
        <dbReference type="EMBL" id="QCW04986.1"/>
    </source>
</evidence>
<dbReference type="AlphaFoldDB" id="A0A4P9TJ41"/>
<keyword evidence="3" id="KW-1185">Reference proteome</keyword>
<protein>
    <submittedName>
        <fullName evidence="2">Uncharacterized protein</fullName>
    </submittedName>
</protein>
<gene>
    <name evidence="2" type="ORF">FGF80_10960</name>
</gene>
<accession>A0A4P9TJ41</accession>
<dbReference type="EMBL" id="CP040637">
    <property type="protein sequence ID" value="QCW04986.1"/>
    <property type="molecule type" value="Genomic_DNA"/>
</dbReference>
<sequence length="611" mass="64920">MRSNDTASYTFQVTGTITPTGAPNRALDDGTASVTLSNDTHEYTFSGEFTEFEVEGEADVFVDGDSFDVEAFPQTTLSIVPQEPIEVDVSASGRIETESSALDKPNKRTVQGTIRNRTIFSYAGELTHFDINGRAEVQKNGHSVDPSEVLPSSLPGEVSLTGPGIDVTVGVSGEAASDLPSVRSSEGNINAPATGTGTTARYDGRVESIELENGASAEIVPESKRVVCTAPEEQAITFSAQSTEAFIYNEEVHKNPEVTVAAGETERIQYFGDVTTVSINQVEVSFDYERYEDAKSSARLQMAAEFERQDAYNRLRAEVAGRVRHDAAGIYAISSDAEPRPVDAVVFKLTDVHRGNEGSMSITKHRNSGSIVAGKNTYHWRTDGGHLEKMQLDTLEVGSATTMSSAGLATETFDFDVPQGVSTQQVETQDWVPNVPWGDWIGDIYDGLKDVASGIAGVSADYLGEAIEYAEVTASEIAVTGGKILCNTINSFQGLATKFIDDGKIKALWKLRITGYSSMISLVGSGVFEAIGDENYDCGACIAFIRLSLDVGLCGGGVSAFCSAFSLTTLGLGTVPCAVLGGAICSATITALPDAKDICSGHTEPDEAAFC</sequence>
<dbReference type="KEGG" id="npl:FGF80_10960"/>
<name>A0A4P9TJ41_9EURY</name>
<feature type="region of interest" description="Disordered" evidence="1">
    <location>
        <begin position="177"/>
        <end position="199"/>
    </location>
</feature>
<proteinExistence type="predicted"/>
<feature type="compositionally biased region" description="Polar residues" evidence="1">
    <location>
        <begin position="182"/>
        <end position="199"/>
    </location>
</feature>
<evidence type="ECO:0000256" key="1">
    <source>
        <dbReference type="SAM" id="MobiDB-lite"/>
    </source>
</evidence>
<dbReference type="Proteomes" id="UP000307562">
    <property type="component" value="Chromosome"/>
</dbReference>
<organism evidence="2 3">
    <name type="scientific">Natrinema pallidum</name>
    <dbReference type="NCBI Taxonomy" id="69527"/>
    <lineage>
        <taxon>Archaea</taxon>
        <taxon>Methanobacteriati</taxon>
        <taxon>Methanobacteriota</taxon>
        <taxon>Stenosarchaea group</taxon>
        <taxon>Halobacteria</taxon>
        <taxon>Halobacteriales</taxon>
        <taxon>Natrialbaceae</taxon>
        <taxon>Natrinema</taxon>
    </lineage>
</organism>
<reference evidence="3" key="1">
    <citation type="submission" date="2019-05" db="EMBL/GenBank/DDBJ databases">
        <title>Complete Genome Sequence and Methylation Pattern of the Halophilic Archaeon Natrinema pallidum BOL6-1.</title>
        <authorList>
            <person name="DasSarma P."/>
            <person name="DasSarma B.P."/>
            <person name="DasSarma S.L."/>
            <person name="Martinez F.L."/>
            <person name="Guzman D."/>
            <person name="Roberts R.J."/>
            <person name="DasSarma S."/>
        </authorList>
    </citation>
    <scope>NUCLEOTIDE SEQUENCE [LARGE SCALE GENOMIC DNA]</scope>
    <source>
        <strain evidence="3">BOL6-1</strain>
    </source>
</reference>